<feature type="domain" description="Type 4 fimbrial biogenesis protein PilX N-terminal" evidence="2">
    <location>
        <begin position="20"/>
        <end position="64"/>
    </location>
</feature>
<keyword evidence="1" id="KW-0812">Transmembrane</keyword>
<gene>
    <name evidence="3" type="primary">pilX</name>
    <name evidence="3" type="ORF">PITCH_A880039</name>
</gene>
<evidence type="ECO:0000313" key="3">
    <source>
        <dbReference type="EMBL" id="SPD76287.1"/>
    </source>
</evidence>
<accession>A0A445N3J2</accession>
<organism evidence="3">
    <name type="scientific">uncultured Desulfobacterium sp</name>
    <dbReference type="NCBI Taxonomy" id="201089"/>
    <lineage>
        <taxon>Bacteria</taxon>
        <taxon>Pseudomonadati</taxon>
        <taxon>Thermodesulfobacteriota</taxon>
        <taxon>Desulfobacteria</taxon>
        <taxon>Desulfobacterales</taxon>
        <taxon>Desulfobacteriaceae</taxon>
        <taxon>Desulfobacterium</taxon>
        <taxon>environmental samples</taxon>
    </lineage>
</organism>
<dbReference type="AlphaFoldDB" id="A0A445N3J2"/>
<dbReference type="InterPro" id="IPR025746">
    <property type="entry name" value="PilX_N_dom"/>
</dbReference>
<sequence length="193" mass="20686">MKFYKKTLLSILNNEDGSPVVVVLLLMVLLTVIGIAVINTSSIDQEMSGQHRRHKVAFYGADGGTQVACEVLEQNIACITGFSTAVIGSVTVNDLNFWLNTSAVEPTSAATSDFYYPTISSPHTLLTAGGNTVFAEGSAIQQNAGYESKGRGSAGGGGLIMYDVFSRRIETSEESTIHVRWRHAIGQQGSCNY</sequence>
<keyword evidence="1" id="KW-1133">Transmembrane helix</keyword>
<feature type="transmembrane region" description="Helical" evidence="1">
    <location>
        <begin position="20"/>
        <end position="43"/>
    </location>
</feature>
<evidence type="ECO:0000256" key="1">
    <source>
        <dbReference type="SAM" id="Phobius"/>
    </source>
</evidence>
<dbReference type="Pfam" id="PF14341">
    <property type="entry name" value="PilX_N"/>
    <property type="match status" value="1"/>
</dbReference>
<reference evidence="3" key="1">
    <citation type="submission" date="2018-01" db="EMBL/GenBank/DDBJ databases">
        <authorList>
            <person name="Regsiter A."/>
            <person name="William W."/>
        </authorList>
    </citation>
    <scope>NUCLEOTIDE SEQUENCE</scope>
    <source>
        <strain evidence="3">TRIP AH-1</strain>
    </source>
</reference>
<keyword evidence="1" id="KW-0472">Membrane</keyword>
<name>A0A445N3J2_9BACT</name>
<proteinExistence type="predicted"/>
<dbReference type="EMBL" id="OJIN01000234">
    <property type="protein sequence ID" value="SPD76287.1"/>
    <property type="molecule type" value="Genomic_DNA"/>
</dbReference>
<evidence type="ECO:0000259" key="2">
    <source>
        <dbReference type="Pfam" id="PF14341"/>
    </source>
</evidence>
<protein>
    <submittedName>
        <fullName evidence="3">PilX</fullName>
    </submittedName>
</protein>